<dbReference type="Proteomes" id="UP000272942">
    <property type="component" value="Unassembled WGS sequence"/>
</dbReference>
<evidence type="ECO:0000313" key="1">
    <source>
        <dbReference type="EMBL" id="VDP35937.1"/>
    </source>
</evidence>
<dbReference type="EMBL" id="UZAN01006926">
    <property type="protein sequence ID" value="VDP35937.1"/>
    <property type="molecule type" value="Genomic_DNA"/>
</dbReference>
<gene>
    <name evidence="1" type="ORF">ECPE_LOCUS1275</name>
</gene>
<keyword evidence="2" id="KW-1185">Reference proteome</keyword>
<reference evidence="1 2" key="2">
    <citation type="submission" date="2018-11" db="EMBL/GenBank/DDBJ databases">
        <authorList>
            <consortium name="Pathogen Informatics"/>
        </authorList>
    </citation>
    <scope>NUCLEOTIDE SEQUENCE [LARGE SCALE GENOMIC DNA]</scope>
    <source>
        <strain evidence="1 2">Egypt</strain>
    </source>
</reference>
<organism evidence="3">
    <name type="scientific">Echinostoma caproni</name>
    <dbReference type="NCBI Taxonomy" id="27848"/>
    <lineage>
        <taxon>Eukaryota</taxon>
        <taxon>Metazoa</taxon>
        <taxon>Spiralia</taxon>
        <taxon>Lophotrochozoa</taxon>
        <taxon>Platyhelminthes</taxon>
        <taxon>Trematoda</taxon>
        <taxon>Digenea</taxon>
        <taxon>Plagiorchiida</taxon>
        <taxon>Echinostomata</taxon>
        <taxon>Echinostomatoidea</taxon>
        <taxon>Echinostomatidae</taxon>
        <taxon>Echinostoma</taxon>
    </lineage>
</organism>
<dbReference type="AlphaFoldDB" id="A0A183A2U0"/>
<protein>
    <submittedName>
        <fullName evidence="3">DUF3668 domain-containing protein</fullName>
    </submittedName>
</protein>
<sequence length="766" mass="88123">MRTIMVKERLLPKAISDLTISNEEELQKQLQANHSQKAETSLFNSKVSPVSLVENPINVTFTVFAGIPKGRSKLWLVYRHGSDIEFEECAPSSVTDLTKHSSEFTQRDIYKQSKGNNFQQLKFQCILITQHIAMILGLFNAYDHTLSMEEEESVFKHDLKHGILGSNPVQSDDDEMKQLKEKLRTKSRHVSVKLNVGWKAILRIGERIRLVGRFSESLENAIVCVRRTVDTGPGEGEEIKFLKAMDDGIKGFELIKDSVTYDDSGIYECKDNLCENCGFRSGMAPRNIYVLPDENMLFVMLNHQTLTENGPYEANFIQCLRGIHPYLFTEQNVSVRCAYPISLFEQMRPTVDLIYRMFDTIERRLVSLNTSKETEVKSMINDKPFSIVGYSIQGPTPEQLRGDLRLTCRFTYDRIQLVGHDSSGLQLPVFLEKKRDVSAKLMLAPRIFIEYLSSDKRHLLDNFLHLKAFSPVSAQLFHKSGSSSRLIEQNVKINVVQNLGVPRGQSLAFTIYKFNGLQTEDCFQKESMSLIESNTPPLVKEHPTYRTSKGANYENTTYVCTLQPEHIALALVVFTVFNEDELAVRKAIIQNIVGYVQFWLENPSSKEDRQLQISINTRADWRVQRLNIGWFGSVPMNRKWKMLVTHQWLTIYEGRLQSARFICYYQSDRTSSKEECYNRFIDSFIYFEPDKPAEMSDSGIYHCVYKPCAGQCDEHLLAAPRRLLVIPNANVLAIYYNRELLNEGEPVKTDWKEYNKNKEPVLREGE</sequence>
<dbReference type="OrthoDB" id="6243234at2759"/>
<name>A0A183A2U0_9TREM</name>
<proteinExistence type="predicted"/>
<reference evidence="3" key="1">
    <citation type="submission" date="2016-06" db="UniProtKB">
        <authorList>
            <consortium name="WormBaseParasite"/>
        </authorList>
    </citation>
    <scope>IDENTIFICATION</scope>
</reference>
<accession>A0A183A2U0</accession>
<evidence type="ECO:0000313" key="2">
    <source>
        <dbReference type="Proteomes" id="UP000272942"/>
    </source>
</evidence>
<dbReference type="WBParaSite" id="ECPE_0000127501-mRNA-1">
    <property type="protein sequence ID" value="ECPE_0000127501-mRNA-1"/>
    <property type="gene ID" value="ECPE_0000127501"/>
</dbReference>
<evidence type="ECO:0000313" key="3">
    <source>
        <dbReference type="WBParaSite" id="ECPE_0000127501-mRNA-1"/>
    </source>
</evidence>